<dbReference type="EC" id="2.7.4.9" evidence="3"/>
<dbReference type="CDD" id="cd01672">
    <property type="entry name" value="TMPK"/>
    <property type="match status" value="1"/>
</dbReference>
<evidence type="ECO:0000256" key="2">
    <source>
        <dbReference type="ARBA" id="ARBA00009776"/>
    </source>
</evidence>
<gene>
    <name evidence="11" type="primary">LOC100369259</name>
</gene>
<evidence type="ECO:0000256" key="1">
    <source>
        <dbReference type="ARBA" id="ARBA00004992"/>
    </source>
</evidence>
<keyword evidence="8" id="KW-0067">ATP-binding</keyword>
<feature type="domain" description="Thymidylate kinase-like" evidence="9">
    <location>
        <begin position="13"/>
        <end position="190"/>
    </location>
</feature>
<dbReference type="PROSITE" id="PS01331">
    <property type="entry name" value="THYMIDYLATE_KINASE"/>
    <property type="match status" value="1"/>
</dbReference>
<evidence type="ECO:0000256" key="6">
    <source>
        <dbReference type="ARBA" id="ARBA00022741"/>
    </source>
</evidence>
<organism evidence="10 11">
    <name type="scientific">Saccoglossus kowalevskii</name>
    <name type="common">Acorn worm</name>
    <dbReference type="NCBI Taxonomy" id="10224"/>
    <lineage>
        <taxon>Eukaryota</taxon>
        <taxon>Metazoa</taxon>
        <taxon>Hemichordata</taxon>
        <taxon>Enteropneusta</taxon>
        <taxon>Harrimaniidae</taxon>
        <taxon>Saccoglossus</taxon>
    </lineage>
</organism>
<dbReference type="SUPFAM" id="SSF52540">
    <property type="entry name" value="P-loop containing nucleoside triphosphate hydrolases"/>
    <property type="match status" value="1"/>
</dbReference>
<keyword evidence="7" id="KW-0418">Kinase</keyword>
<dbReference type="HAMAP" id="MF_00165">
    <property type="entry name" value="Thymidylate_kinase"/>
    <property type="match status" value="1"/>
</dbReference>
<evidence type="ECO:0000256" key="8">
    <source>
        <dbReference type="ARBA" id="ARBA00022840"/>
    </source>
</evidence>
<evidence type="ECO:0000256" key="3">
    <source>
        <dbReference type="ARBA" id="ARBA00012980"/>
    </source>
</evidence>
<comment type="pathway">
    <text evidence="1">Pyrimidine metabolism; dTTP biosynthesis.</text>
</comment>
<dbReference type="InterPro" id="IPR018094">
    <property type="entry name" value="Thymidylate_kinase"/>
</dbReference>
<name>A0ABM0LV64_SACKO</name>
<dbReference type="InterPro" id="IPR039430">
    <property type="entry name" value="Thymidylate_kin-like_dom"/>
</dbReference>
<comment type="similarity">
    <text evidence="2">Belongs to the thymidylate kinase family.</text>
</comment>
<dbReference type="InterPro" id="IPR018095">
    <property type="entry name" value="Thymidylate_kin_CS"/>
</dbReference>
<dbReference type="PANTHER" id="PTHR10344">
    <property type="entry name" value="THYMIDYLATE KINASE"/>
    <property type="match status" value="1"/>
</dbReference>
<evidence type="ECO:0000259" key="9">
    <source>
        <dbReference type="Pfam" id="PF02223"/>
    </source>
</evidence>
<keyword evidence="4" id="KW-0808">Transferase</keyword>
<evidence type="ECO:0000313" key="10">
    <source>
        <dbReference type="Proteomes" id="UP000694865"/>
    </source>
</evidence>
<evidence type="ECO:0000313" key="11">
    <source>
        <dbReference type="RefSeq" id="XP_006811655.1"/>
    </source>
</evidence>
<reference evidence="11" key="1">
    <citation type="submission" date="2025-08" db="UniProtKB">
        <authorList>
            <consortium name="RefSeq"/>
        </authorList>
    </citation>
    <scope>IDENTIFICATION</scope>
    <source>
        <tissue evidence="11">Testes</tissue>
    </source>
</reference>
<keyword evidence="5" id="KW-0545">Nucleotide biosynthesis</keyword>
<accession>A0ABM0LV64</accession>
<evidence type="ECO:0000256" key="4">
    <source>
        <dbReference type="ARBA" id="ARBA00022679"/>
    </source>
</evidence>
<evidence type="ECO:0000256" key="5">
    <source>
        <dbReference type="ARBA" id="ARBA00022727"/>
    </source>
</evidence>
<dbReference type="RefSeq" id="XP_006811655.1">
    <property type="nucleotide sequence ID" value="XM_006811592.1"/>
</dbReference>
<dbReference type="GeneID" id="100369259"/>
<keyword evidence="10" id="KW-1185">Reference proteome</keyword>
<dbReference type="PANTHER" id="PTHR10344:SF1">
    <property type="entry name" value="THYMIDYLATE KINASE"/>
    <property type="match status" value="1"/>
</dbReference>
<dbReference type="InterPro" id="IPR027417">
    <property type="entry name" value="P-loop_NTPase"/>
</dbReference>
<evidence type="ECO:0000256" key="7">
    <source>
        <dbReference type="ARBA" id="ARBA00022777"/>
    </source>
</evidence>
<dbReference type="Proteomes" id="UP000694865">
    <property type="component" value="Unplaced"/>
</dbReference>
<sequence>MNGVVRRGALIVLEGCDRCGKSTQARKLVDTLVAGGTPAELWRFPERSSSIGQLIGSYLEKKSEVEDHAIHLLFSANRWESVPRMRKLLQDGTTVVVDRYAYSGVAFTAAKEGFDIEWCKQPDRGLPEPDLVLYLTIGAEDAAKRADFGGERYEQTDFQKRVADMYGLLREDRWETLDASQSIKDLHDQIAKLTRDIITRVENKPINKLWM</sequence>
<dbReference type="NCBIfam" id="TIGR00041">
    <property type="entry name" value="DTMP_kinase"/>
    <property type="match status" value="1"/>
</dbReference>
<keyword evidence="6" id="KW-0547">Nucleotide-binding</keyword>
<protein>
    <recommendedName>
        <fullName evidence="3">dTMP kinase</fullName>
        <ecNumber evidence="3">2.7.4.9</ecNumber>
    </recommendedName>
</protein>
<proteinExistence type="inferred from homology"/>
<dbReference type="Gene3D" id="3.40.50.300">
    <property type="entry name" value="P-loop containing nucleotide triphosphate hydrolases"/>
    <property type="match status" value="1"/>
</dbReference>
<dbReference type="Pfam" id="PF02223">
    <property type="entry name" value="Thymidylate_kin"/>
    <property type="match status" value="1"/>
</dbReference>